<proteinExistence type="predicted"/>
<keyword evidence="2" id="KW-1185">Reference proteome</keyword>
<organism evidence="1 2">
    <name type="scientific">Stachybotrys chartarum (strain CBS 109288 / IBT 7711)</name>
    <name type="common">Toxic black mold</name>
    <name type="synonym">Stilbospora chartarum</name>
    <dbReference type="NCBI Taxonomy" id="1280523"/>
    <lineage>
        <taxon>Eukaryota</taxon>
        <taxon>Fungi</taxon>
        <taxon>Dikarya</taxon>
        <taxon>Ascomycota</taxon>
        <taxon>Pezizomycotina</taxon>
        <taxon>Sordariomycetes</taxon>
        <taxon>Hypocreomycetidae</taxon>
        <taxon>Hypocreales</taxon>
        <taxon>Stachybotryaceae</taxon>
        <taxon>Stachybotrys</taxon>
    </lineage>
</organism>
<dbReference type="Proteomes" id="UP000028045">
    <property type="component" value="Unassembled WGS sequence"/>
</dbReference>
<evidence type="ECO:0000313" key="1">
    <source>
        <dbReference type="EMBL" id="KEY66906.1"/>
    </source>
</evidence>
<reference evidence="1 2" key="1">
    <citation type="journal article" date="2014" name="BMC Genomics">
        <title>Comparative genome sequencing reveals chemotype-specific gene clusters in the toxigenic black mold Stachybotrys.</title>
        <authorList>
            <person name="Semeiks J."/>
            <person name="Borek D."/>
            <person name="Otwinowski Z."/>
            <person name="Grishin N.V."/>
        </authorList>
    </citation>
    <scope>NUCLEOTIDE SEQUENCE [LARGE SCALE GENOMIC DNA]</scope>
    <source>
        <strain evidence="2">CBS 109288 / IBT 7711</strain>
    </source>
</reference>
<name>A0A084ANM7_STACB</name>
<dbReference type="EMBL" id="KL648640">
    <property type="protein sequence ID" value="KEY66906.1"/>
    <property type="molecule type" value="Genomic_DNA"/>
</dbReference>
<sequence>MPVVRFKATQEDQDLYWISWDGVTEQVIDGCPVTHAVQRAVWNMLAWFLARKARGLIELTWDSLHLKCQGPGPTLETYPGRSGRRLDGWDPKLSGMAYTI</sequence>
<dbReference type="HOGENOM" id="CLU_2307886_0_0_1"/>
<accession>A0A084ANM7</accession>
<protein>
    <submittedName>
        <fullName evidence="1">Uncharacterized protein</fullName>
    </submittedName>
</protein>
<dbReference type="AlphaFoldDB" id="A0A084ANM7"/>
<gene>
    <name evidence="1" type="ORF">S7711_11226</name>
</gene>
<evidence type="ECO:0000313" key="2">
    <source>
        <dbReference type="Proteomes" id="UP000028045"/>
    </source>
</evidence>